<reference evidence="3" key="3">
    <citation type="journal article" date="2016" name="Gigascience">
        <title>De novo construction of an expanded transcriptome assembly for the western tarnished plant bug, Lygus hesperus.</title>
        <authorList>
            <person name="Tassone E.E."/>
            <person name="Geib S.M."/>
            <person name="Hall B."/>
            <person name="Fabrick J.A."/>
            <person name="Brent C.S."/>
            <person name="Hull J.J."/>
        </authorList>
    </citation>
    <scope>NUCLEOTIDE SEQUENCE</scope>
</reference>
<organism evidence="2">
    <name type="scientific">Lygus hesperus</name>
    <name type="common">Western plant bug</name>
    <dbReference type="NCBI Taxonomy" id="30085"/>
    <lineage>
        <taxon>Eukaryota</taxon>
        <taxon>Metazoa</taxon>
        <taxon>Ecdysozoa</taxon>
        <taxon>Arthropoda</taxon>
        <taxon>Hexapoda</taxon>
        <taxon>Insecta</taxon>
        <taxon>Pterygota</taxon>
        <taxon>Neoptera</taxon>
        <taxon>Paraneoptera</taxon>
        <taxon>Hemiptera</taxon>
        <taxon>Heteroptera</taxon>
        <taxon>Panheteroptera</taxon>
        <taxon>Cimicomorpha</taxon>
        <taxon>Miridae</taxon>
        <taxon>Mirini</taxon>
        <taxon>Lygus</taxon>
    </lineage>
</organism>
<feature type="compositionally biased region" description="Low complexity" evidence="1">
    <location>
        <begin position="184"/>
        <end position="201"/>
    </location>
</feature>
<name>A0A0A9YHJ7_LYGHE</name>
<protein>
    <submittedName>
        <fullName evidence="2">Uncharacterized protein</fullName>
    </submittedName>
</protein>
<accession>A0A0A9YHJ7</accession>
<sequence length="209" mass="21775">MYGDTVTGVVGGADDFTDTKHHYPSQSHHHNISTIDVDYDDMDYGSDNGSNDEDVGMIYGPMGDDTEEDEDVHYAAANLPLTNKSTSIDDFDVVPSHAGAITTATNLHGTVRALPVLSNHSSSSSSSITSSGQELHTTQVATLSHKSANKHVPLKVGGMKVSHRTAPGGGSSKELPHRTGQNRTATVSTTAGGGTTATTDTSNAVPLTI</sequence>
<reference evidence="2" key="1">
    <citation type="journal article" date="2014" name="PLoS ONE">
        <title>Transcriptome-Based Identification of ABC Transporters in the Western Tarnished Plant Bug Lygus hesperus.</title>
        <authorList>
            <person name="Hull J.J."/>
            <person name="Chaney K."/>
            <person name="Geib S.M."/>
            <person name="Fabrick J.A."/>
            <person name="Brent C.S."/>
            <person name="Walsh D."/>
            <person name="Lavine L.C."/>
        </authorList>
    </citation>
    <scope>NUCLEOTIDE SEQUENCE</scope>
</reference>
<dbReference type="EMBL" id="GDHC01001235">
    <property type="protein sequence ID" value="JAQ17394.1"/>
    <property type="molecule type" value="Transcribed_RNA"/>
</dbReference>
<feature type="compositionally biased region" description="Low complexity" evidence="1">
    <location>
        <begin position="118"/>
        <end position="131"/>
    </location>
</feature>
<evidence type="ECO:0000313" key="2">
    <source>
        <dbReference type="EMBL" id="JAG29020.1"/>
    </source>
</evidence>
<proteinExistence type="predicted"/>
<evidence type="ECO:0000256" key="1">
    <source>
        <dbReference type="SAM" id="MobiDB-lite"/>
    </source>
</evidence>
<dbReference type="EMBL" id="GBHO01014584">
    <property type="protein sequence ID" value="JAG29020.1"/>
    <property type="molecule type" value="Transcribed_RNA"/>
</dbReference>
<feature type="region of interest" description="Disordered" evidence="1">
    <location>
        <begin position="143"/>
        <end position="209"/>
    </location>
</feature>
<feature type="region of interest" description="Disordered" evidence="1">
    <location>
        <begin position="118"/>
        <end position="137"/>
    </location>
</feature>
<gene>
    <name evidence="2" type="ORF">CM83_9734</name>
    <name evidence="3" type="ORF">g.92057</name>
</gene>
<evidence type="ECO:0000313" key="3">
    <source>
        <dbReference type="EMBL" id="JAQ17394.1"/>
    </source>
</evidence>
<dbReference type="AlphaFoldDB" id="A0A0A9YHJ7"/>
<reference evidence="2" key="2">
    <citation type="submission" date="2014-07" db="EMBL/GenBank/DDBJ databases">
        <authorList>
            <person name="Hull J."/>
        </authorList>
    </citation>
    <scope>NUCLEOTIDE SEQUENCE</scope>
</reference>